<keyword evidence="4" id="KW-1185">Reference proteome</keyword>
<feature type="region of interest" description="Disordered" evidence="1">
    <location>
        <begin position="1"/>
        <end position="24"/>
    </location>
</feature>
<organism evidence="3 4">
    <name type="scientific">Kineosporia mesophila</name>
    <dbReference type="NCBI Taxonomy" id="566012"/>
    <lineage>
        <taxon>Bacteria</taxon>
        <taxon>Bacillati</taxon>
        <taxon>Actinomycetota</taxon>
        <taxon>Actinomycetes</taxon>
        <taxon>Kineosporiales</taxon>
        <taxon>Kineosporiaceae</taxon>
        <taxon>Kineosporia</taxon>
    </lineage>
</organism>
<keyword evidence="2" id="KW-1133">Transmembrane helix</keyword>
<keyword evidence="2" id="KW-0472">Membrane</keyword>
<evidence type="ECO:0000256" key="2">
    <source>
        <dbReference type="SAM" id="Phobius"/>
    </source>
</evidence>
<accession>A0ABP7AHY7</accession>
<evidence type="ECO:0008006" key="5">
    <source>
        <dbReference type="Google" id="ProtNLM"/>
    </source>
</evidence>
<sequence>MSVRLDRALRPHRRSAQSPAGPVTAVMPGPLVLDLIAALVESGAPPAAALRGAGAVLAELGDPRGEKLLRLSDLVTGPIPEPEPGSPEPDGVTAALTEALTLAARSGLPPSALIRRAATEERRRQATARAAAIHRLEVLLVIPGAVCLLPAFVLLGIAPLVIRLVAG</sequence>
<feature type="transmembrane region" description="Helical" evidence="2">
    <location>
        <begin position="138"/>
        <end position="162"/>
    </location>
</feature>
<name>A0ABP7AHY7_9ACTN</name>
<proteinExistence type="predicted"/>
<evidence type="ECO:0000313" key="3">
    <source>
        <dbReference type="EMBL" id="GAA3632544.1"/>
    </source>
</evidence>
<comment type="caution">
    <text evidence="3">The sequence shown here is derived from an EMBL/GenBank/DDBJ whole genome shotgun (WGS) entry which is preliminary data.</text>
</comment>
<dbReference type="Proteomes" id="UP001501074">
    <property type="component" value="Unassembled WGS sequence"/>
</dbReference>
<evidence type="ECO:0000313" key="4">
    <source>
        <dbReference type="Proteomes" id="UP001501074"/>
    </source>
</evidence>
<gene>
    <name evidence="3" type="ORF">GCM10022223_58470</name>
</gene>
<dbReference type="EMBL" id="BAAAZO010000011">
    <property type="protein sequence ID" value="GAA3632544.1"/>
    <property type="molecule type" value="Genomic_DNA"/>
</dbReference>
<protein>
    <recommendedName>
        <fullName evidence="5">Type II secretion system (T2SS) protein F</fullName>
    </recommendedName>
</protein>
<reference evidence="4" key="1">
    <citation type="journal article" date="2019" name="Int. J. Syst. Evol. Microbiol.">
        <title>The Global Catalogue of Microorganisms (GCM) 10K type strain sequencing project: providing services to taxonomists for standard genome sequencing and annotation.</title>
        <authorList>
            <consortium name="The Broad Institute Genomics Platform"/>
            <consortium name="The Broad Institute Genome Sequencing Center for Infectious Disease"/>
            <person name="Wu L."/>
            <person name="Ma J."/>
        </authorList>
    </citation>
    <scope>NUCLEOTIDE SEQUENCE [LARGE SCALE GENOMIC DNA]</scope>
    <source>
        <strain evidence="4">JCM 16902</strain>
    </source>
</reference>
<dbReference type="RefSeq" id="WP_231483932.1">
    <property type="nucleotide sequence ID" value="NZ_BAAAZO010000011.1"/>
</dbReference>
<keyword evidence="2" id="KW-0812">Transmembrane</keyword>
<evidence type="ECO:0000256" key="1">
    <source>
        <dbReference type="SAM" id="MobiDB-lite"/>
    </source>
</evidence>